<sequence length="192" mass="19940">MNTQKKLLIASSLLLATPVMAHTGHGVQGFESGFSHPFMGIDHLIAMLTVGVWSALALNNQRWLGPATFVGGMSLGAILGLNGVALPFLEPSIALSVVVMGLLLLAFSRVTTQASLGLIGLFALFHGNAHGLEAPLGGTVAMYMAGFLLSTSLLHVAGLGFGSVLRTQVQRWLVPALGGGISLVGMWLLLAQ</sequence>
<accession>A0AA95H3V9</accession>
<protein>
    <submittedName>
        <fullName evidence="3">HupE/UreJ family protein</fullName>
    </submittedName>
</protein>
<reference evidence="3" key="1">
    <citation type="journal article" date="2023" name="Int. J. Mol. Sci.">
        <title>Metagenomics Revealed a New Genus 'Candidatus Thiocaldithrix dubininis' gen. nov., sp. nov. and a New Species 'Candidatus Thiothrix putei' sp. nov. in the Family Thiotrichaceae, Some Members of Which Have Traits of Both Na+- and H+-Motive Energetics.</title>
        <authorList>
            <person name="Ravin N.V."/>
            <person name="Muntyan M.S."/>
            <person name="Smolyakov D.D."/>
            <person name="Rudenko T.S."/>
            <person name="Beletsky A.V."/>
            <person name="Mardanov A.V."/>
            <person name="Grabovich M.Y."/>
        </authorList>
    </citation>
    <scope>NUCLEOTIDE SEQUENCE</scope>
    <source>
        <strain evidence="3">GKL-01</strain>
    </source>
</reference>
<evidence type="ECO:0000256" key="2">
    <source>
        <dbReference type="SAM" id="SignalP"/>
    </source>
</evidence>
<proteinExistence type="predicted"/>
<feature type="transmembrane region" description="Helical" evidence="1">
    <location>
        <begin position="143"/>
        <end position="165"/>
    </location>
</feature>
<keyword evidence="1" id="KW-1133">Transmembrane helix</keyword>
<dbReference type="PIRSF" id="PIRSF016919">
    <property type="entry name" value="HupE_UreJ"/>
    <property type="match status" value="1"/>
</dbReference>
<gene>
    <name evidence="3" type="ORF">QJT80_07705</name>
</gene>
<evidence type="ECO:0000256" key="1">
    <source>
        <dbReference type="SAM" id="Phobius"/>
    </source>
</evidence>
<dbReference type="AlphaFoldDB" id="A0AA95H3V9"/>
<reference evidence="3" key="2">
    <citation type="submission" date="2023-04" db="EMBL/GenBank/DDBJ databases">
        <authorList>
            <person name="Beletskiy A.V."/>
            <person name="Mardanov A.V."/>
            <person name="Ravin N.V."/>
        </authorList>
    </citation>
    <scope>NUCLEOTIDE SEQUENCE</scope>
    <source>
        <strain evidence="3">GKL-01</strain>
    </source>
</reference>
<feature type="signal peptide" evidence="2">
    <location>
        <begin position="1"/>
        <end position="21"/>
    </location>
</feature>
<dbReference type="Proteomes" id="UP001300672">
    <property type="component" value="Chromosome"/>
</dbReference>
<feature type="transmembrane region" description="Helical" evidence="1">
    <location>
        <begin position="114"/>
        <end position="131"/>
    </location>
</feature>
<name>A0AA95H3V9_9GAMM</name>
<dbReference type="KEGG" id="tdu:QJT80_07705"/>
<keyword evidence="2" id="KW-0732">Signal</keyword>
<feature type="transmembrane region" description="Helical" evidence="1">
    <location>
        <begin position="88"/>
        <end position="107"/>
    </location>
</feature>
<keyword evidence="1" id="KW-0812">Transmembrane</keyword>
<keyword evidence="1" id="KW-0472">Membrane</keyword>
<feature type="chain" id="PRO_5041639272" evidence="2">
    <location>
        <begin position="22"/>
        <end position="192"/>
    </location>
</feature>
<evidence type="ECO:0000313" key="3">
    <source>
        <dbReference type="EMBL" id="WGZ89395.1"/>
    </source>
</evidence>
<dbReference type="InterPro" id="IPR007038">
    <property type="entry name" value="HupE_UreJ"/>
</dbReference>
<organism evidence="3">
    <name type="scientific">Candidatus Thiocaldithrix dubininis</name>
    <dbReference type="NCBI Taxonomy" id="3080823"/>
    <lineage>
        <taxon>Bacteria</taxon>
        <taxon>Pseudomonadati</taxon>
        <taxon>Pseudomonadota</taxon>
        <taxon>Gammaproteobacteria</taxon>
        <taxon>Thiotrichales</taxon>
        <taxon>Thiotrichaceae</taxon>
        <taxon>Candidatus Thiocaldithrix</taxon>
    </lineage>
</organism>
<dbReference type="Pfam" id="PF04955">
    <property type="entry name" value="HupE_UreJ"/>
    <property type="match status" value="1"/>
</dbReference>
<feature type="transmembrane region" description="Helical" evidence="1">
    <location>
        <begin position="172"/>
        <end position="190"/>
    </location>
</feature>
<feature type="transmembrane region" description="Helical" evidence="1">
    <location>
        <begin position="63"/>
        <end position="82"/>
    </location>
</feature>
<dbReference type="EMBL" id="CP124755">
    <property type="protein sequence ID" value="WGZ89395.1"/>
    <property type="molecule type" value="Genomic_DNA"/>
</dbReference>
<feature type="transmembrane region" description="Helical" evidence="1">
    <location>
        <begin position="37"/>
        <end position="56"/>
    </location>
</feature>